<accession>A0A0M8P7H0</accession>
<protein>
    <submittedName>
        <fullName evidence="1">Uncharacterized protein</fullName>
    </submittedName>
</protein>
<dbReference type="EMBL" id="LHQQ01000049">
    <property type="protein sequence ID" value="KOS45127.1"/>
    <property type="molecule type" value="Genomic_DNA"/>
</dbReference>
<organism evidence="1 2">
    <name type="scientific">Penicillium nordicum</name>
    <dbReference type="NCBI Taxonomy" id="229535"/>
    <lineage>
        <taxon>Eukaryota</taxon>
        <taxon>Fungi</taxon>
        <taxon>Dikarya</taxon>
        <taxon>Ascomycota</taxon>
        <taxon>Pezizomycotina</taxon>
        <taxon>Eurotiomycetes</taxon>
        <taxon>Eurotiomycetidae</taxon>
        <taxon>Eurotiales</taxon>
        <taxon>Aspergillaceae</taxon>
        <taxon>Penicillium</taxon>
    </lineage>
</organism>
<reference evidence="1 2" key="1">
    <citation type="submission" date="2015-08" db="EMBL/GenBank/DDBJ databases">
        <title>Genome sequencing of Penicillium nordicum.</title>
        <authorList>
            <person name="Nguyen H.D."/>
            <person name="Seifert K.A."/>
        </authorList>
    </citation>
    <scope>NUCLEOTIDE SEQUENCE [LARGE SCALE GENOMIC DNA]</scope>
    <source>
        <strain evidence="1 2">DAOMC 185683</strain>
    </source>
</reference>
<sequence length="196" mass="20373">MDSLALGILGAGAQTVGESMSGGLVSTEARTALVAVNFVGDSSTRDCFAVLVRTLVQALLLLAPRIFLCLTGAEVTTAPNEVVIAVRSKFVATPDLLAEVILFLDWLEENGVLVGSTRGGLGIQLAFLAVPYPSASLAVRGIPAEGNAILRALNAGVDRTIGATVITYVFHAVARANILFLPILLRADTVVMVTRG</sequence>
<dbReference type="Proteomes" id="UP000037696">
    <property type="component" value="Unassembled WGS sequence"/>
</dbReference>
<dbReference type="AlphaFoldDB" id="A0A0M8P7H0"/>
<gene>
    <name evidence="1" type="ORF">ACN38_g3981</name>
</gene>
<evidence type="ECO:0000313" key="2">
    <source>
        <dbReference type="Proteomes" id="UP000037696"/>
    </source>
</evidence>
<comment type="caution">
    <text evidence="1">The sequence shown here is derived from an EMBL/GenBank/DDBJ whole genome shotgun (WGS) entry which is preliminary data.</text>
</comment>
<proteinExistence type="predicted"/>
<keyword evidence="2" id="KW-1185">Reference proteome</keyword>
<name>A0A0M8P7H0_9EURO</name>
<evidence type="ECO:0000313" key="1">
    <source>
        <dbReference type="EMBL" id="KOS45127.1"/>
    </source>
</evidence>